<evidence type="ECO:0000256" key="10">
    <source>
        <dbReference type="SAM" id="MobiDB-lite"/>
    </source>
</evidence>
<reference evidence="12 13" key="1">
    <citation type="journal article" date="2015" name="Stand. Genomic Sci.">
        <title>Genomic Encyclopedia of Bacterial and Archaeal Type Strains, Phase III: the genomes of soil and plant-associated and newly described type strains.</title>
        <authorList>
            <person name="Whitman W.B."/>
            <person name="Woyke T."/>
            <person name="Klenk H.P."/>
            <person name="Zhou Y."/>
            <person name="Lilburn T.G."/>
            <person name="Beck B.J."/>
            <person name="De Vos P."/>
            <person name="Vandamme P."/>
            <person name="Eisen J.A."/>
            <person name="Garrity G."/>
            <person name="Hugenholtz P."/>
            <person name="Kyrpides N.C."/>
        </authorList>
    </citation>
    <scope>NUCLEOTIDE SEQUENCE [LARGE SCALE GENOMIC DNA]</scope>
    <source>
        <strain evidence="12 13">A3</strain>
    </source>
</reference>
<dbReference type="NCBIfam" id="TIGR02532">
    <property type="entry name" value="IV_pilin_GFxxxE"/>
    <property type="match status" value="1"/>
</dbReference>
<evidence type="ECO:0000256" key="7">
    <source>
        <dbReference type="ARBA" id="ARBA00022692"/>
    </source>
</evidence>
<dbReference type="Proteomes" id="UP000294862">
    <property type="component" value="Unassembled WGS sequence"/>
</dbReference>
<evidence type="ECO:0000256" key="9">
    <source>
        <dbReference type="ARBA" id="ARBA00023136"/>
    </source>
</evidence>
<dbReference type="InterPro" id="IPR010055">
    <property type="entry name" value="T2SS_protein-GspJ"/>
</dbReference>
<dbReference type="GO" id="GO:0005886">
    <property type="term" value="C:plasma membrane"/>
    <property type="evidence" value="ECO:0007669"/>
    <property type="project" value="UniProtKB-SubCell"/>
</dbReference>
<dbReference type="InterPro" id="IPR051621">
    <property type="entry name" value="T2SS_protein_J"/>
</dbReference>
<dbReference type="Gene3D" id="2.10.70.20">
    <property type="entry name" value="gspk-gspi-gspj complex like domains"/>
    <property type="match status" value="1"/>
</dbReference>
<gene>
    <name evidence="12" type="ORF">EV148_107237</name>
</gene>
<evidence type="ECO:0000256" key="3">
    <source>
        <dbReference type="ARBA" id="ARBA00021539"/>
    </source>
</evidence>
<dbReference type="PANTHER" id="PTHR39583">
    <property type="entry name" value="TYPE II SECRETION SYSTEM PROTEIN J-RELATED"/>
    <property type="match status" value="1"/>
</dbReference>
<comment type="similarity">
    <text evidence="2">Belongs to the GSP J family.</text>
</comment>
<feature type="region of interest" description="Disordered" evidence="10">
    <location>
        <begin position="249"/>
        <end position="277"/>
    </location>
</feature>
<dbReference type="InterPro" id="IPR045584">
    <property type="entry name" value="Pilin-like"/>
</dbReference>
<keyword evidence="4" id="KW-1003">Cell membrane</keyword>
<keyword evidence="8 11" id="KW-1133">Transmembrane helix</keyword>
<keyword evidence="6" id="KW-0997">Cell inner membrane</keyword>
<evidence type="ECO:0000256" key="8">
    <source>
        <dbReference type="ARBA" id="ARBA00022989"/>
    </source>
</evidence>
<evidence type="ECO:0000256" key="4">
    <source>
        <dbReference type="ARBA" id="ARBA00022475"/>
    </source>
</evidence>
<name>A0A4R2I5X6_9GAMM</name>
<dbReference type="EMBL" id="SLWQ01000007">
    <property type="protein sequence ID" value="TCO38949.1"/>
    <property type="molecule type" value="Genomic_DNA"/>
</dbReference>
<protein>
    <recommendedName>
        <fullName evidence="3">Type II secretion system protein J</fullName>
    </recommendedName>
</protein>
<evidence type="ECO:0000256" key="5">
    <source>
        <dbReference type="ARBA" id="ARBA00022481"/>
    </source>
</evidence>
<dbReference type="NCBIfam" id="TIGR01711">
    <property type="entry name" value="gspJ"/>
    <property type="match status" value="1"/>
</dbReference>
<evidence type="ECO:0000256" key="11">
    <source>
        <dbReference type="SAM" id="Phobius"/>
    </source>
</evidence>
<dbReference type="PANTHER" id="PTHR39583:SF2">
    <property type="entry name" value="TYPE II SECRETION SYSTEM PROTEIN J"/>
    <property type="match status" value="1"/>
</dbReference>
<keyword evidence="7 11" id="KW-0812">Transmembrane</keyword>
<comment type="subcellular location">
    <subcellularLocation>
        <location evidence="1">Cell inner membrane</location>
        <topology evidence="1">Single-pass membrane protein</topology>
    </subcellularLocation>
</comment>
<keyword evidence="13" id="KW-1185">Reference proteome</keyword>
<organism evidence="12 13">
    <name type="scientific">Dokdonella fugitiva</name>
    <dbReference type="NCBI Taxonomy" id="328517"/>
    <lineage>
        <taxon>Bacteria</taxon>
        <taxon>Pseudomonadati</taxon>
        <taxon>Pseudomonadota</taxon>
        <taxon>Gammaproteobacteria</taxon>
        <taxon>Lysobacterales</taxon>
        <taxon>Rhodanobacteraceae</taxon>
        <taxon>Dokdonella</taxon>
    </lineage>
</organism>
<comment type="caution">
    <text evidence="12">The sequence shown here is derived from an EMBL/GenBank/DDBJ whole genome shotgun (WGS) entry which is preliminary data.</text>
</comment>
<keyword evidence="9 11" id="KW-0472">Membrane</keyword>
<evidence type="ECO:0000313" key="13">
    <source>
        <dbReference type="Proteomes" id="UP000294862"/>
    </source>
</evidence>
<evidence type="ECO:0000256" key="2">
    <source>
        <dbReference type="ARBA" id="ARBA00011084"/>
    </source>
</evidence>
<accession>A0A4R2I5X6</accession>
<dbReference type="Gene3D" id="3.10.610.10">
    <property type="entry name" value="GSPII I/J protein-like"/>
    <property type="match status" value="1"/>
</dbReference>
<evidence type="ECO:0000256" key="6">
    <source>
        <dbReference type="ARBA" id="ARBA00022519"/>
    </source>
</evidence>
<keyword evidence="5" id="KW-0488">Methylation</keyword>
<dbReference type="GO" id="GO:0015628">
    <property type="term" value="P:protein secretion by the type II secretion system"/>
    <property type="evidence" value="ECO:0007669"/>
    <property type="project" value="InterPro"/>
</dbReference>
<feature type="compositionally biased region" description="Low complexity" evidence="10">
    <location>
        <begin position="249"/>
        <end position="259"/>
    </location>
</feature>
<evidence type="ECO:0000256" key="1">
    <source>
        <dbReference type="ARBA" id="ARBA00004377"/>
    </source>
</evidence>
<dbReference type="SUPFAM" id="SSF54523">
    <property type="entry name" value="Pili subunits"/>
    <property type="match status" value="1"/>
</dbReference>
<dbReference type="AlphaFoldDB" id="A0A4R2I5X6"/>
<sequence>MKAGERGMVQPAPMTVAATDRPVPRDARVRAQRCFDHSPFPIPHSRTPGFSLIELLVALAVFAALAAAAYGGLGAIARTRGVLAVQQDRFAAIARTVASLERDLRQAVARPVIGNEGAMQPALVGSAGAIELSRLGYANPLAESRSNVERVVYTDERGTVRRGRYLVLDRAPNSLPLQRDLLARAGELRFRYYGCDGAWRDAWPPREPLACQADAQAQGQLPRAVEFRFAPEGLGEIRRIVELPSPWPARAVAAPGDGDAPPPGRGGREQAASRGGA</sequence>
<feature type="transmembrane region" description="Helical" evidence="11">
    <location>
        <begin position="49"/>
        <end position="70"/>
    </location>
</feature>
<dbReference type="Pfam" id="PF07963">
    <property type="entry name" value="N_methyl"/>
    <property type="match status" value="1"/>
</dbReference>
<evidence type="ECO:0000313" key="12">
    <source>
        <dbReference type="EMBL" id="TCO38949.1"/>
    </source>
</evidence>
<dbReference type="GO" id="GO:0015627">
    <property type="term" value="C:type II protein secretion system complex"/>
    <property type="evidence" value="ECO:0007669"/>
    <property type="project" value="InterPro"/>
</dbReference>
<dbReference type="InterPro" id="IPR012902">
    <property type="entry name" value="N_methyl_site"/>
</dbReference>
<dbReference type="Pfam" id="PF11612">
    <property type="entry name" value="T2SSJ"/>
    <property type="match status" value="1"/>
</dbReference>
<proteinExistence type="inferred from homology"/>